<evidence type="ECO:0000313" key="7">
    <source>
        <dbReference type="Proteomes" id="UP000542342"/>
    </source>
</evidence>
<dbReference type="SMART" id="SM00382">
    <property type="entry name" value="AAA"/>
    <property type="match status" value="1"/>
</dbReference>
<feature type="domain" description="AAA+ ATPase" evidence="5">
    <location>
        <begin position="79"/>
        <end position="220"/>
    </location>
</feature>
<evidence type="ECO:0000256" key="1">
    <source>
        <dbReference type="ARBA" id="ARBA00022741"/>
    </source>
</evidence>
<dbReference type="Gene3D" id="3.40.50.300">
    <property type="entry name" value="P-loop containing nucleotide triphosphate hydrolases"/>
    <property type="match status" value="1"/>
</dbReference>
<dbReference type="GO" id="GO:0016887">
    <property type="term" value="F:ATP hydrolysis activity"/>
    <property type="evidence" value="ECO:0007669"/>
    <property type="project" value="InterPro"/>
</dbReference>
<dbReference type="Proteomes" id="UP000542342">
    <property type="component" value="Unassembled WGS sequence"/>
</dbReference>
<sequence>MPGSSSSPHAALSGSHDGQPGPPPTSTSSDGAATPDAEKLARELAQQAQELRRQMNREVGRVVVGVEEVTAQLLIALLAGGHVLLEGVPGVAKTTLSKVFARLLGCQYQRVQFTPDLLPSDITGTSIFDRNRNEFVLRKGPIFTQVLLADEINRAPAKTQAALLEAMQEYQVTVDGQSIPLPVPFLVIATQNPVEQEGVYRLPEAQLDRFLLRIEMGYPGFEQEVELLRLHSRPVPEVEPLCTPEMILSLQSQLSSVHVAETIYVYIVQLAEASRRHAEVALGASPRAALNLLRCARARAVLCGRHFVTHEDVQAVVYPVLSHRLILRPEAEIEGRQTTDVLQELLDTVPVLEST</sequence>
<dbReference type="PANTHER" id="PTHR42759">
    <property type="entry name" value="MOXR FAMILY PROTEIN"/>
    <property type="match status" value="1"/>
</dbReference>
<evidence type="ECO:0000256" key="4">
    <source>
        <dbReference type="SAM" id="MobiDB-lite"/>
    </source>
</evidence>
<dbReference type="GO" id="GO:0005524">
    <property type="term" value="F:ATP binding"/>
    <property type="evidence" value="ECO:0007669"/>
    <property type="project" value="UniProtKB-KW"/>
</dbReference>
<feature type="region of interest" description="Disordered" evidence="4">
    <location>
        <begin position="1"/>
        <end position="38"/>
    </location>
</feature>
<dbReference type="InterPro" id="IPR050764">
    <property type="entry name" value="CbbQ/NirQ/NorQ/GpvN"/>
</dbReference>
<organism evidence="6 7">
    <name type="scientific">Thermogemmata fonticola</name>
    <dbReference type="NCBI Taxonomy" id="2755323"/>
    <lineage>
        <taxon>Bacteria</taxon>
        <taxon>Pseudomonadati</taxon>
        <taxon>Planctomycetota</taxon>
        <taxon>Planctomycetia</taxon>
        <taxon>Gemmatales</taxon>
        <taxon>Gemmataceae</taxon>
        <taxon>Thermogemmata</taxon>
    </lineage>
</organism>
<keyword evidence="2" id="KW-0067">ATP-binding</keyword>
<dbReference type="EMBL" id="JACEFB010000014">
    <property type="protein sequence ID" value="MBA2227461.1"/>
    <property type="molecule type" value="Genomic_DNA"/>
</dbReference>
<proteinExistence type="inferred from homology"/>
<dbReference type="PIRSF" id="PIRSF002849">
    <property type="entry name" value="AAA_ATPase_chaperone_MoxR_prd"/>
    <property type="match status" value="1"/>
</dbReference>
<evidence type="ECO:0000313" key="6">
    <source>
        <dbReference type="EMBL" id="MBA2227461.1"/>
    </source>
</evidence>
<comment type="caution">
    <text evidence="6">The sequence shown here is derived from an EMBL/GenBank/DDBJ whole genome shotgun (WGS) entry which is preliminary data.</text>
</comment>
<gene>
    <name evidence="6" type="ORF">H0921_14980</name>
</gene>
<accession>A0A7V8VGD8</accession>
<dbReference type="Pfam" id="PF17863">
    <property type="entry name" value="AAA_lid_2"/>
    <property type="match status" value="1"/>
</dbReference>
<dbReference type="PANTHER" id="PTHR42759:SF1">
    <property type="entry name" value="MAGNESIUM-CHELATASE SUBUNIT CHLD"/>
    <property type="match status" value="1"/>
</dbReference>
<comment type="similarity">
    <text evidence="3">Belongs to the MoxR family.</text>
</comment>
<keyword evidence="1" id="KW-0547">Nucleotide-binding</keyword>
<name>A0A7V8VGD8_9BACT</name>
<dbReference type="Gene3D" id="1.10.8.80">
    <property type="entry name" value="Magnesium chelatase subunit I, C-Terminal domain"/>
    <property type="match status" value="1"/>
</dbReference>
<dbReference type="InterPro" id="IPR003593">
    <property type="entry name" value="AAA+_ATPase"/>
</dbReference>
<feature type="compositionally biased region" description="Low complexity" evidence="4">
    <location>
        <begin position="1"/>
        <end position="19"/>
    </location>
</feature>
<dbReference type="Pfam" id="PF07726">
    <property type="entry name" value="AAA_3"/>
    <property type="match status" value="1"/>
</dbReference>
<keyword evidence="7" id="KW-1185">Reference proteome</keyword>
<evidence type="ECO:0000256" key="3">
    <source>
        <dbReference type="ARBA" id="ARBA00061607"/>
    </source>
</evidence>
<reference evidence="6 7" key="1">
    <citation type="submission" date="2020-07" db="EMBL/GenBank/DDBJ databases">
        <title>Thermogemmata thermophila gen. nov., sp. nov., a novel moderate thermophilic planctomycete from a Kamchatka hot spring.</title>
        <authorList>
            <person name="Elcheninov A.G."/>
            <person name="Podosokorskaya O.A."/>
            <person name="Kovaleva O.L."/>
            <person name="Novikov A."/>
            <person name="Bonch-Osmolovskaya E.A."/>
            <person name="Toshchakov S.V."/>
            <person name="Kublanov I.V."/>
        </authorList>
    </citation>
    <scope>NUCLEOTIDE SEQUENCE [LARGE SCALE GENOMIC DNA]</scope>
    <source>
        <strain evidence="6 7">2918</strain>
    </source>
</reference>
<dbReference type="InterPro" id="IPR027417">
    <property type="entry name" value="P-loop_NTPase"/>
</dbReference>
<dbReference type="InterPro" id="IPR041628">
    <property type="entry name" value="ChlI/MoxR_AAA_lid"/>
</dbReference>
<dbReference type="InterPro" id="IPR011703">
    <property type="entry name" value="ATPase_AAA-3"/>
</dbReference>
<feature type="compositionally biased region" description="Low complexity" evidence="4">
    <location>
        <begin position="26"/>
        <end position="35"/>
    </location>
</feature>
<dbReference type="CDD" id="cd00009">
    <property type="entry name" value="AAA"/>
    <property type="match status" value="1"/>
</dbReference>
<protein>
    <submittedName>
        <fullName evidence="6">MoxR family ATPase</fullName>
    </submittedName>
</protein>
<dbReference type="SUPFAM" id="SSF52540">
    <property type="entry name" value="P-loop containing nucleoside triphosphate hydrolases"/>
    <property type="match status" value="1"/>
</dbReference>
<evidence type="ECO:0000256" key="2">
    <source>
        <dbReference type="ARBA" id="ARBA00022840"/>
    </source>
</evidence>
<dbReference type="AlphaFoldDB" id="A0A7V8VGD8"/>
<evidence type="ECO:0000259" key="5">
    <source>
        <dbReference type="SMART" id="SM00382"/>
    </source>
</evidence>
<dbReference type="FunFam" id="3.40.50.300:FF:000640">
    <property type="entry name" value="MoxR family ATPase"/>
    <property type="match status" value="1"/>
</dbReference>